<dbReference type="EMBL" id="CP144694">
    <property type="protein sequence ID" value="WVZ02578.1"/>
    <property type="molecule type" value="Genomic_DNA"/>
</dbReference>
<keyword evidence="1" id="KW-0732">Signal</keyword>
<evidence type="ECO:0000313" key="2">
    <source>
        <dbReference type="EMBL" id="WVZ02578.1"/>
    </source>
</evidence>
<sequence length="160" mass="18088">MTFTSPSRSHLSILFFSVAAQDALCLRTRGFLTVTVTASLVDDNGRAKSERIKIVETIEVQIKGFIMGGTLLHKDLDSAFAKVSEETRRSVRVSELGNSGHRLVDRDFNVDESSLKRVQALKKFVEENHRLALALEFDKLVVQFCQLENECRCMIRIGKR</sequence>
<evidence type="ECO:0000313" key="3">
    <source>
        <dbReference type="Proteomes" id="UP001374535"/>
    </source>
</evidence>
<name>A0AAQ3N5B1_VIGMU</name>
<evidence type="ECO:0000256" key="1">
    <source>
        <dbReference type="SAM" id="SignalP"/>
    </source>
</evidence>
<proteinExistence type="predicted"/>
<protein>
    <submittedName>
        <fullName evidence="2">Uncharacterized protein</fullName>
    </submittedName>
</protein>
<dbReference type="AlphaFoldDB" id="A0AAQ3N5B1"/>
<feature type="chain" id="PRO_5042912385" evidence="1">
    <location>
        <begin position="26"/>
        <end position="160"/>
    </location>
</feature>
<accession>A0AAQ3N5B1</accession>
<gene>
    <name evidence="2" type="ORF">V8G54_023384</name>
</gene>
<dbReference type="Proteomes" id="UP001374535">
    <property type="component" value="Chromosome 7"/>
</dbReference>
<reference evidence="2 3" key="1">
    <citation type="journal article" date="2023" name="Life. Sci Alliance">
        <title>Evolutionary insights into 3D genome organization and epigenetic landscape of Vigna mungo.</title>
        <authorList>
            <person name="Junaid A."/>
            <person name="Singh B."/>
            <person name="Bhatia S."/>
        </authorList>
    </citation>
    <scope>NUCLEOTIDE SEQUENCE [LARGE SCALE GENOMIC DNA]</scope>
    <source>
        <strain evidence="2">Urdbean</strain>
    </source>
</reference>
<feature type="signal peptide" evidence="1">
    <location>
        <begin position="1"/>
        <end position="25"/>
    </location>
</feature>
<keyword evidence="3" id="KW-1185">Reference proteome</keyword>
<organism evidence="2 3">
    <name type="scientific">Vigna mungo</name>
    <name type="common">Black gram</name>
    <name type="synonym">Phaseolus mungo</name>
    <dbReference type="NCBI Taxonomy" id="3915"/>
    <lineage>
        <taxon>Eukaryota</taxon>
        <taxon>Viridiplantae</taxon>
        <taxon>Streptophyta</taxon>
        <taxon>Embryophyta</taxon>
        <taxon>Tracheophyta</taxon>
        <taxon>Spermatophyta</taxon>
        <taxon>Magnoliopsida</taxon>
        <taxon>eudicotyledons</taxon>
        <taxon>Gunneridae</taxon>
        <taxon>Pentapetalae</taxon>
        <taxon>rosids</taxon>
        <taxon>fabids</taxon>
        <taxon>Fabales</taxon>
        <taxon>Fabaceae</taxon>
        <taxon>Papilionoideae</taxon>
        <taxon>50 kb inversion clade</taxon>
        <taxon>NPAAA clade</taxon>
        <taxon>indigoferoid/millettioid clade</taxon>
        <taxon>Phaseoleae</taxon>
        <taxon>Vigna</taxon>
    </lineage>
</organism>